<organism evidence="1 2">
    <name type="scientific">Thermoanaerobacterium butyriciformans</name>
    <dbReference type="NCBI Taxonomy" id="1702242"/>
    <lineage>
        <taxon>Bacteria</taxon>
        <taxon>Bacillati</taxon>
        <taxon>Bacillota</taxon>
        <taxon>Clostridia</taxon>
        <taxon>Thermoanaerobacterales</taxon>
        <taxon>Thermoanaerobacteraceae</taxon>
        <taxon>Thermoanaerobacterium</taxon>
    </lineage>
</organism>
<accession>A0ABS4NC78</accession>
<comment type="caution">
    <text evidence="1">The sequence shown here is derived from an EMBL/GenBank/DDBJ whole genome shotgun (WGS) entry which is preliminary data.</text>
</comment>
<evidence type="ECO:0000313" key="1">
    <source>
        <dbReference type="EMBL" id="MBP2070613.1"/>
    </source>
</evidence>
<protein>
    <submittedName>
        <fullName evidence="1">Uncharacterized protein</fullName>
    </submittedName>
</protein>
<proteinExistence type="predicted"/>
<gene>
    <name evidence="1" type="ORF">J2Z80_000111</name>
</gene>
<name>A0ABS4NC78_9THEO</name>
<dbReference type="Proteomes" id="UP001166402">
    <property type="component" value="Unassembled WGS sequence"/>
</dbReference>
<reference evidence="1" key="1">
    <citation type="submission" date="2021-03" db="EMBL/GenBank/DDBJ databases">
        <title>Genomic Encyclopedia of Type Strains, Phase IV (KMG-IV): sequencing the most valuable type-strain genomes for metagenomic binning, comparative biology and taxonomic classification.</title>
        <authorList>
            <person name="Goeker M."/>
        </authorList>
    </citation>
    <scope>NUCLEOTIDE SEQUENCE</scope>
    <source>
        <strain evidence="1">DSM 101588</strain>
    </source>
</reference>
<sequence>MTRIFFNLTIELIDDDLIAELANIIVFVLSLLKFVNSSAFSVHNMGDI</sequence>
<dbReference type="EMBL" id="JAGGLT010000001">
    <property type="protein sequence ID" value="MBP2070613.1"/>
    <property type="molecule type" value="Genomic_DNA"/>
</dbReference>
<evidence type="ECO:0000313" key="2">
    <source>
        <dbReference type="Proteomes" id="UP001166402"/>
    </source>
</evidence>
<keyword evidence="2" id="KW-1185">Reference proteome</keyword>